<evidence type="ECO:0000313" key="3">
    <source>
        <dbReference type="EMBL" id="MFN0290202.1"/>
    </source>
</evidence>
<comment type="caution">
    <text evidence="3">The sequence shown here is derived from an EMBL/GenBank/DDBJ whole genome shotgun (WGS) entry which is preliminary data.</text>
</comment>
<evidence type="ECO:0000259" key="2">
    <source>
        <dbReference type="PROSITE" id="PS51977"/>
    </source>
</evidence>
<dbReference type="InterPro" id="IPR041679">
    <property type="entry name" value="DNA2/NAM7-like_C"/>
</dbReference>
<dbReference type="Proteomes" id="UP001517367">
    <property type="component" value="Unassembled WGS sequence"/>
</dbReference>
<protein>
    <submittedName>
        <fullName evidence="3">AAA domain-containing protein</fullName>
    </submittedName>
</protein>
<dbReference type="Gene3D" id="2.20.140.10">
    <property type="entry name" value="WGR domain"/>
    <property type="match status" value="1"/>
</dbReference>
<dbReference type="Gene3D" id="3.40.50.300">
    <property type="entry name" value="P-loop containing nucleotide triphosphate hydrolases"/>
    <property type="match status" value="3"/>
</dbReference>
<evidence type="ECO:0000313" key="4">
    <source>
        <dbReference type="Proteomes" id="UP001517367"/>
    </source>
</evidence>
<dbReference type="Pfam" id="PF13195">
    <property type="entry name" value="DUF4011"/>
    <property type="match status" value="1"/>
</dbReference>
<dbReference type="PANTHER" id="PTHR10887">
    <property type="entry name" value="DNA2/NAM7 HELICASE FAMILY"/>
    <property type="match status" value="1"/>
</dbReference>
<keyword evidence="1" id="KW-0175">Coiled coil</keyword>
<dbReference type="EMBL" id="SRMP02000001">
    <property type="protein sequence ID" value="MFN0290202.1"/>
    <property type="molecule type" value="Genomic_DNA"/>
</dbReference>
<sequence>MTQHNRTTFKTFLIDAFDQGQYATDDIVAFVIPLFEEVLSFHEANEVAPFDHEDALFITEKRLDIDELFVKKPQYNPQQIGDFFKPQYAPHFDIVGSEILEANVNEGTYHTKTTHIHLNQNEAPKQPTYLLGYGCFEILLGHHDAQTDIFCLGLILGSMALSLNLYEEDDLKTFTSYRTNPVQYNTRIHPTVSALITEMTELDRAKRSQDLYDLINRLKFYRDYDTEKQLDLSRIAGWVNKDLKERSQFILNKLRNRLFDTSRRNRLLYYKPNMRFVNLTVSSVPMVLHYQSIRSELLFTWNEEISTKVKGMKEILLNKYLRFEDHTYLSSALDKIRVESQRDVQEYGFSQLKLVITFLNWHNLKENAAERIQSPLLMVPVELKKNKKLKEDHYTLQVLDHVAEVNPVLANQLRELYGIKLPDFVDLDEMSVAQFFEMLKLQIDHANQGIQLQYIQKPLIKLIHSVAKQTVGNYRKRLRKNTGFDSYKNIGYSYQQEHFKPLGLEIFKQRIESRPSFLEFLINDDIKLESQQLNAKNSGERALFELTENASNPYNWDFDTCNMVLGNFNYKKMSLVRDYNQVIDEKIEHNVFEALFSNQPKLIKQHHFDLNDMSDWNHVITADPTQTKAILQARSGESYIIQGPPGTGKSQTITNLIADFLAQGKNILFVCEKRAALDVVYHRLKQNGLDELCCYIHDSQGDKRAFIKDLKATYEDFIKNKKDLALIITTKATLISELEQQLKVLQQFHNGNNEVSDEAGLPLRQLIERLITLKPYLLTLTPKQEELLPNYANWLLFGDTITQLSKLLEEIGAEPTFADHPLSQLNDQVYLQDHPLNYLESLIKEIQHLIVEIDGFVRVHELSTEHCTYLSQLIALAEDALLLAPFADGNNLALLSAGSEEARKFNQAIANYHQQKKMVENAMAQASNWRVKLSRQDLANAMALAEKHEGSFFSFLSGEWRALKKQLKQSYQFNAHQVKPSFKNVLAILHTAYQLEDQLHHTQADLEQRYLLENIDEAWLAIGHLRQKSEDQEIDYLTNHANATTLVKGLIKLNPTIFSLKQRLQHCILNSESKSLNQVRDELESILMNLDGLQELLPVLKDYSKVSSDLKNLLSTLSITPVQTEAAMANKALKHFYQYHKSFAATDLQAIEKAVTQIQTGYKKLLKLNAEHIRAKVRDRFLKHVELGNMALSQLNNDQKNFKKDYNEGRKILENEFSKSMRYKSIRELSAKQSGLVLKDIKPVWLMSPLSVSDSLPLDIAYFDVVIFDEASQITLEEGIPALYRSPQTIIVGDDKQMPPTNFFSAKAEDPDDLESLTTDIEEDLLSAEADSLLVQGSRKLDSTMLSWHYRSHYETLISYSNHAFYEAGLLTIPDKTIHHETKEAIEVLAATDAAQFSDSLFDRSISFHFHPNSVYEKRNNQDEANYIAHLVRNLLKKQTKESIGIVAFSQEQQQTIENALSELAETDKDFEQLLEEAYNRTEDEQFVGLIVKNLENIQGDERDIIIMSVCYGYDSRKKMLMNFGPINKKGGEKRLNVIFSRAKKHMAIVSSIKYHHITNEYNEGANYFRRFLQYAENVSTGNMDLARTILDSLVFQKRDTPASASSVVQKQIAASLAEKGFEFKEQVGQSNFKCSLAVKLNASDHDYALSILIDDEVHYSNENLLELYYQRPAVLKSFGWRSMHLYAKDWLNNPDKMLALIIKRITEKPEQEIDEEVHLPSFEKVVVQEPVVTETHTSATSAATANDLVTGYEHLRFERLTYVDMGSSKFWESACEEQKLIIRFGRIGTKGQINIKSFDTSEIATREREKLVKEKLNKGYQQLR</sequence>
<dbReference type="Pfam" id="PF18741">
    <property type="entry name" value="MTES_1575"/>
    <property type="match status" value="1"/>
</dbReference>
<dbReference type="InterPro" id="IPR047187">
    <property type="entry name" value="SF1_C_Upf1"/>
</dbReference>
<feature type="coiled-coil region" evidence="1">
    <location>
        <begin position="1450"/>
        <end position="1477"/>
    </location>
</feature>
<proteinExistence type="predicted"/>
<dbReference type="Gene3D" id="1.10.510.10">
    <property type="entry name" value="Transferase(Phosphotransferase) domain 1"/>
    <property type="match status" value="1"/>
</dbReference>
<keyword evidence="4" id="KW-1185">Reference proteome</keyword>
<dbReference type="InterPro" id="IPR049468">
    <property type="entry name" value="Restrct_endonuc-II-like_dom"/>
</dbReference>
<dbReference type="Pfam" id="PF13087">
    <property type="entry name" value="AAA_12"/>
    <property type="match status" value="1"/>
</dbReference>
<dbReference type="InterPro" id="IPR025103">
    <property type="entry name" value="DUF4011"/>
</dbReference>
<feature type="domain" description="WGR" evidence="2">
    <location>
        <begin position="1754"/>
        <end position="1825"/>
    </location>
</feature>
<dbReference type="PROSITE" id="PS51977">
    <property type="entry name" value="WGR"/>
    <property type="match status" value="1"/>
</dbReference>
<dbReference type="InterPro" id="IPR045055">
    <property type="entry name" value="DNA2/NAM7-like"/>
</dbReference>
<dbReference type="SMART" id="SM00773">
    <property type="entry name" value="WGR"/>
    <property type="match status" value="1"/>
</dbReference>
<dbReference type="SUPFAM" id="SSF52540">
    <property type="entry name" value="P-loop containing nucleoside triphosphate hydrolases"/>
    <property type="match status" value="2"/>
</dbReference>
<dbReference type="SUPFAM" id="SSF142921">
    <property type="entry name" value="WGR domain-like"/>
    <property type="match status" value="1"/>
</dbReference>
<dbReference type="PANTHER" id="PTHR10887:SF530">
    <property type="entry name" value="SUPERFAMILY I DNA HELICASES"/>
    <property type="match status" value="1"/>
</dbReference>
<dbReference type="InterPro" id="IPR027417">
    <property type="entry name" value="P-loop_NTPase"/>
</dbReference>
<organism evidence="3 4">
    <name type="scientific">Pedobacter helvus</name>
    <dbReference type="NCBI Taxonomy" id="2563444"/>
    <lineage>
        <taxon>Bacteria</taxon>
        <taxon>Pseudomonadati</taxon>
        <taxon>Bacteroidota</taxon>
        <taxon>Sphingobacteriia</taxon>
        <taxon>Sphingobacteriales</taxon>
        <taxon>Sphingobacteriaceae</taxon>
        <taxon>Pedobacter</taxon>
    </lineage>
</organism>
<dbReference type="InterPro" id="IPR041677">
    <property type="entry name" value="DNA2/NAM7_AAA_11"/>
</dbReference>
<name>A0ABW9JGX3_9SPHI</name>
<reference evidence="3 4" key="1">
    <citation type="submission" date="2024-12" db="EMBL/GenBank/DDBJ databases">
        <authorList>
            <person name="Hu S."/>
        </authorList>
    </citation>
    <scope>NUCLEOTIDE SEQUENCE [LARGE SCALE GENOMIC DNA]</scope>
    <source>
        <strain evidence="3 4">P-25</strain>
    </source>
</reference>
<dbReference type="InterPro" id="IPR008893">
    <property type="entry name" value="WGR_domain"/>
</dbReference>
<accession>A0ABW9JGX3</accession>
<gene>
    <name evidence="3" type="ORF">E5L68_002305</name>
</gene>
<dbReference type="Pfam" id="PF13086">
    <property type="entry name" value="AAA_11"/>
    <property type="match status" value="2"/>
</dbReference>
<dbReference type="RefSeq" id="WP_138727790.1">
    <property type="nucleotide sequence ID" value="NZ_SRMP02000001.1"/>
</dbReference>
<evidence type="ECO:0000256" key="1">
    <source>
        <dbReference type="SAM" id="Coils"/>
    </source>
</evidence>
<dbReference type="InterPro" id="IPR049809">
    <property type="entry name" value="YehF/YfeS-like_WGR"/>
</dbReference>
<dbReference type="CDD" id="cd18808">
    <property type="entry name" value="SF1_C_Upf1"/>
    <property type="match status" value="1"/>
</dbReference>
<dbReference type="InterPro" id="IPR036930">
    <property type="entry name" value="WGR_dom_sf"/>
</dbReference>
<dbReference type="Pfam" id="PF05406">
    <property type="entry name" value="WGR"/>
    <property type="match status" value="1"/>
</dbReference>
<dbReference type="CDD" id="cd07996">
    <property type="entry name" value="WGR_MMR_like"/>
    <property type="match status" value="1"/>
</dbReference>